<evidence type="ECO:0000313" key="4">
    <source>
        <dbReference type="EMBL" id="PVD26239.1"/>
    </source>
</evidence>
<feature type="chain" id="PRO_5015514714" description="Cystatin domain-containing protein" evidence="2">
    <location>
        <begin position="17"/>
        <end position="110"/>
    </location>
</feature>
<feature type="compositionally biased region" description="Basic and acidic residues" evidence="1">
    <location>
        <begin position="100"/>
        <end position="110"/>
    </location>
</feature>
<dbReference type="InterPro" id="IPR046350">
    <property type="entry name" value="Cystatin_sf"/>
</dbReference>
<feature type="signal peptide" evidence="2">
    <location>
        <begin position="1"/>
        <end position="16"/>
    </location>
</feature>
<keyword evidence="5" id="KW-1185">Reference proteome</keyword>
<organism evidence="4 5">
    <name type="scientific">Pomacea canaliculata</name>
    <name type="common">Golden apple snail</name>
    <dbReference type="NCBI Taxonomy" id="400727"/>
    <lineage>
        <taxon>Eukaryota</taxon>
        <taxon>Metazoa</taxon>
        <taxon>Spiralia</taxon>
        <taxon>Lophotrochozoa</taxon>
        <taxon>Mollusca</taxon>
        <taxon>Gastropoda</taxon>
        <taxon>Caenogastropoda</taxon>
        <taxon>Architaenioglossa</taxon>
        <taxon>Ampullarioidea</taxon>
        <taxon>Ampullariidae</taxon>
        <taxon>Pomacea</taxon>
    </lineage>
</organism>
<dbReference type="EMBL" id="PZQS01000008">
    <property type="protein sequence ID" value="PVD26239.1"/>
    <property type="molecule type" value="Genomic_DNA"/>
</dbReference>
<dbReference type="PROSITE" id="PS00287">
    <property type="entry name" value="CYSTATIN"/>
    <property type="match status" value="1"/>
</dbReference>
<keyword evidence="2" id="KW-0732">Signal</keyword>
<evidence type="ECO:0000313" key="5">
    <source>
        <dbReference type="Proteomes" id="UP000245119"/>
    </source>
</evidence>
<comment type="caution">
    <text evidence="4">The sequence shown here is derived from an EMBL/GenBank/DDBJ whole genome shotgun (WGS) entry which is preliminary data.</text>
</comment>
<dbReference type="Pfam" id="PF00031">
    <property type="entry name" value="Cystatin"/>
    <property type="match status" value="1"/>
</dbReference>
<sequence length="110" mass="11689">MTTLLLLSILAALASAQLGLPGGKVTVTVEPTAEPVVFAVQAINNQFKTNGDATPRELAEIISAQSQVVAGQLLYLNLRLTGAQSNNQSVNEKTVKHLGYSKEKGNTKRE</sequence>
<protein>
    <recommendedName>
        <fullName evidence="3">Cystatin domain-containing protein</fullName>
    </recommendedName>
</protein>
<proteinExistence type="predicted"/>
<dbReference type="Proteomes" id="UP000245119">
    <property type="component" value="Linkage Group LG8"/>
</dbReference>
<reference evidence="4 5" key="1">
    <citation type="submission" date="2018-04" db="EMBL/GenBank/DDBJ databases">
        <title>The genome of golden apple snail Pomacea canaliculata provides insight into stress tolerance and invasive adaptation.</title>
        <authorList>
            <person name="Liu C."/>
            <person name="Liu B."/>
            <person name="Ren Y."/>
            <person name="Zhang Y."/>
            <person name="Wang H."/>
            <person name="Li S."/>
            <person name="Jiang F."/>
            <person name="Yin L."/>
            <person name="Zhang G."/>
            <person name="Qian W."/>
            <person name="Fan W."/>
        </authorList>
    </citation>
    <scope>NUCLEOTIDE SEQUENCE [LARGE SCALE GENOMIC DNA]</scope>
    <source>
        <strain evidence="4">SZHN2017</strain>
        <tissue evidence="4">Muscle</tissue>
    </source>
</reference>
<gene>
    <name evidence="4" type="ORF">C0Q70_13909</name>
</gene>
<dbReference type="InterPro" id="IPR018073">
    <property type="entry name" value="Prot_inh_cystat_CS"/>
</dbReference>
<name>A0A2T7NYJ5_POMCA</name>
<evidence type="ECO:0000256" key="1">
    <source>
        <dbReference type="SAM" id="MobiDB-lite"/>
    </source>
</evidence>
<feature type="domain" description="Cystatin" evidence="3">
    <location>
        <begin position="36"/>
        <end position="96"/>
    </location>
</feature>
<dbReference type="Gene3D" id="3.10.450.10">
    <property type="match status" value="1"/>
</dbReference>
<accession>A0A2T7NYJ5</accession>
<dbReference type="AlphaFoldDB" id="A0A2T7NYJ5"/>
<dbReference type="GO" id="GO:0004869">
    <property type="term" value="F:cysteine-type endopeptidase inhibitor activity"/>
    <property type="evidence" value="ECO:0007669"/>
    <property type="project" value="InterPro"/>
</dbReference>
<evidence type="ECO:0000259" key="3">
    <source>
        <dbReference type="Pfam" id="PF00031"/>
    </source>
</evidence>
<dbReference type="OrthoDB" id="6131664at2759"/>
<evidence type="ECO:0000256" key="2">
    <source>
        <dbReference type="SAM" id="SignalP"/>
    </source>
</evidence>
<dbReference type="SUPFAM" id="SSF54403">
    <property type="entry name" value="Cystatin/monellin"/>
    <property type="match status" value="1"/>
</dbReference>
<feature type="region of interest" description="Disordered" evidence="1">
    <location>
        <begin position="91"/>
        <end position="110"/>
    </location>
</feature>
<dbReference type="InterPro" id="IPR000010">
    <property type="entry name" value="Cystatin_dom"/>
</dbReference>